<evidence type="ECO:0000313" key="2">
    <source>
        <dbReference type="Proteomes" id="UP000001261"/>
    </source>
</evidence>
<accession>A0A0D8JVB8</accession>
<protein>
    <submittedName>
        <fullName evidence="1">Uncharacterized protein</fullName>
    </submittedName>
</protein>
<keyword evidence="2" id="KW-1185">Reference proteome</keyword>
<dbReference type="RefSeq" id="XP_012213812.1">
    <property type="nucleotide sequence ID" value="XM_012358389.1"/>
</dbReference>
<name>A0A0D8JVB8_COCIM</name>
<dbReference type="EMBL" id="GG704915">
    <property type="protein sequence ID" value="KJF61265.1"/>
    <property type="molecule type" value="Genomic_DNA"/>
</dbReference>
<reference evidence="2" key="2">
    <citation type="journal article" date="2010" name="Genome Res.">
        <title>Population genomic sequencing of Coccidioides fungi reveals recent hybridization and transposon control.</title>
        <authorList>
            <person name="Neafsey D.E."/>
            <person name="Barker B.M."/>
            <person name="Sharpton T.J."/>
            <person name="Stajich J.E."/>
            <person name="Park D.J."/>
            <person name="Whiston E."/>
            <person name="Hung C.-Y."/>
            <person name="McMahan C."/>
            <person name="White J."/>
            <person name="Sykes S."/>
            <person name="Heiman D."/>
            <person name="Young S."/>
            <person name="Zeng Q."/>
            <person name="Abouelleil A."/>
            <person name="Aftuck L."/>
            <person name="Bessette D."/>
            <person name="Brown A."/>
            <person name="FitzGerald M."/>
            <person name="Lui A."/>
            <person name="Macdonald J.P."/>
            <person name="Priest M."/>
            <person name="Orbach M.J."/>
            <person name="Galgiani J.N."/>
            <person name="Kirkland T.N."/>
            <person name="Cole G.T."/>
            <person name="Birren B.W."/>
            <person name="Henn M.R."/>
            <person name="Taylor J.W."/>
            <person name="Rounsley S.D."/>
        </authorList>
    </citation>
    <scope>GENOME REANNOTATION</scope>
    <source>
        <strain evidence="2">RS</strain>
    </source>
</reference>
<dbReference type="InParanoid" id="A0A0D8JVB8"/>
<organism evidence="1 2">
    <name type="scientific">Coccidioides immitis (strain RS)</name>
    <name type="common">Valley fever fungus</name>
    <dbReference type="NCBI Taxonomy" id="246410"/>
    <lineage>
        <taxon>Eukaryota</taxon>
        <taxon>Fungi</taxon>
        <taxon>Dikarya</taxon>
        <taxon>Ascomycota</taxon>
        <taxon>Pezizomycotina</taxon>
        <taxon>Eurotiomycetes</taxon>
        <taxon>Eurotiomycetidae</taxon>
        <taxon>Onygenales</taxon>
        <taxon>Onygenaceae</taxon>
        <taxon>Coccidioides</taxon>
    </lineage>
</organism>
<evidence type="ECO:0000313" key="1">
    <source>
        <dbReference type="EMBL" id="KJF61265.1"/>
    </source>
</evidence>
<dbReference type="AlphaFoldDB" id="A0A0D8JVB8"/>
<gene>
    <name evidence="1" type="ORF">CIMG_12516</name>
</gene>
<sequence>MEIIMTPQQSNSVTNLAWEQRRMSSAEEVAYCRTGRFLSPSCSPLSSIAHQPRNKTISIAMIPPGIWDVVSCWEYT</sequence>
<dbReference type="VEuPathDB" id="FungiDB:CIMG_12516"/>
<dbReference type="Proteomes" id="UP000001261">
    <property type="component" value="Unassembled WGS sequence"/>
</dbReference>
<dbReference type="GeneID" id="24164168"/>
<proteinExistence type="predicted"/>
<reference evidence="2" key="1">
    <citation type="journal article" date="2009" name="Genome Res.">
        <title>Comparative genomic analyses of the human fungal pathogens Coccidioides and their relatives.</title>
        <authorList>
            <person name="Sharpton T.J."/>
            <person name="Stajich J.E."/>
            <person name="Rounsley S.D."/>
            <person name="Gardner M.J."/>
            <person name="Wortman J.R."/>
            <person name="Jordar V.S."/>
            <person name="Maiti R."/>
            <person name="Kodira C.D."/>
            <person name="Neafsey D.E."/>
            <person name="Zeng Q."/>
            <person name="Hung C.-Y."/>
            <person name="McMahan C."/>
            <person name="Muszewska A."/>
            <person name="Grynberg M."/>
            <person name="Mandel M.A."/>
            <person name="Kellner E.M."/>
            <person name="Barker B.M."/>
            <person name="Galgiani J.N."/>
            <person name="Orbach M.J."/>
            <person name="Kirkland T.N."/>
            <person name="Cole G.T."/>
            <person name="Henn M.R."/>
            <person name="Birren B.W."/>
            <person name="Taylor J.W."/>
        </authorList>
    </citation>
    <scope>NUCLEOTIDE SEQUENCE [LARGE SCALE GENOMIC DNA]</scope>
    <source>
        <strain evidence="2">RS</strain>
    </source>
</reference>
<dbReference type="KEGG" id="cim:CIMG_12516"/>